<evidence type="ECO:0000256" key="2">
    <source>
        <dbReference type="ARBA" id="ARBA00022729"/>
    </source>
</evidence>
<evidence type="ECO:0000256" key="6">
    <source>
        <dbReference type="SAM" id="SignalP"/>
    </source>
</evidence>
<protein>
    <submittedName>
        <fullName evidence="7">LPS assembly lipoprotein LptE</fullName>
    </submittedName>
</protein>
<dbReference type="SUPFAM" id="SSF52964">
    <property type="entry name" value="TolB, N-terminal domain"/>
    <property type="match status" value="1"/>
</dbReference>
<keyword evidence="2 6" id="KW-0732">Signal</keyword>
<sequence length="543" mass="59028">MQSFCSSLLLLPVLMFSSLSAQECRPKIAIKTFANPANYTRSTIGNGLTEILTTELQNTGKFNILERSNIDEATKEMDFGTTDYAKGDTFARKGNLLGAQYLLMGKVTNFSYSETGQRKQKINLLGPNTIVIEYQQRADVRVDFRLIKVATGETVLSQAGDAHSTAKSEVSEYGLFQRVIAGAVTLESSSSLIGRATTDAVRDIVSKLNSLHEMVECGDDPWVEKLSSANPTIVAEEGGGLWILGGIGSADGLRVGDRLLIKHDNGVKDKSGKIIYHKLVDVGQMEVTDVGQADHAEARFTADAGAGGRVPQVNDPATVDMEHAKRLRGALGTQTDHPTDVTSNKEQLEQSIKRAESYMHDRFWSQALDEYKHAAALGPSDVRVLAGEALSHYALGDFVEGDGIAEKLIQSDGALIFPIAHYHGMNLCTGQLTIQKGKLAYTGGNGDGFDISGSAVSDVQVRKISKGMMANEKIPDLPIINIRFKDAGGKEKDYQMLPYMYSKDASTTTGKNLASAFPMGDSEIRDMQKFEDSVVQLIHKFVR</sequence>
<evidence type="ECO:0000313" key="7">
    <source>
        <dbReference type="EMBL" id="XBH18709.1"/>
    </source>
</evidence>
<dbReference type="Pfam" id="PF03783">
    <property type="entry name" value="CsgG"/>
    <property type="match status" value="1"/>
</dbReference>
<accession>A0AAU7DLD5</accession>
<organism evidence="7">
    <name type="scientific">Telmatobacter sp. DSM 110680</name>
    <dbReference type="NCBI Taxonomy" id="3036704"/>
    <lineage>
        <taxon>Bacteria</taxon>
        <taxon>Pseudomonadati</taxon>
        <taxon>Acidobacteriota</taxon>
        <taxon>Terriglobia</taxon>
        <taxon>Terriglobales</taxon>
        <taxon>Acidobacteriaceae</taxon>
        <taxon>Telmatobacter</taxon>
    </lineage>
</organism>
<keyword evidence="3" id="KW-0472">Membrane</keyword>
<feature type="signal peptide" evidence="6">
    <location>
        <begin position="1"/>
        <end position="21"/>
    </location>
</feature>
<dbReference type="InterPro" id="IPR005534">
    <property type="entry name" value="Curli_assmbl/transp-comp_CsgG"/>
</dbReference>
<keyword evidence="4" id="KW-0564">Palmitate</keyword>
<gene>
    <name evidence="7" type="primary">lptE</name>
    <name evidence="7" type="ORF">P8935_05200</name>
</gene>
<dbReference type="EMBL" id="CP121196">
    <property type="protein sequence ID" value="XBH18709.1"/>
    <property type="molecule type" value="Genomic_DNA"/>
</dbReference>
<keyword evidence="1" id="KW-1003">Cell membrane</keyword>
<evidence type="ECO:0000256" key="5">
    <source>
        <dbReference type="ARBA" id="ARBA00023288"/>
    </source>
</evidence>
<evidence type="ECO:0000256" key="3">
    <source>
        <dbReference type="ARBA" id="ARBA00023136"/>
    </source>
</evidence>
<dbReference type="PANTHER" id="PTHR41164">
    <property type="entry name" value="CURLI PRODUCTION ASSEMBLY/TRANSPORT COMPONENT CSGG"/>
    <property type="match status" value="1"/>
</dbReference>
<feature type="chain" id="PRO_5043470375" evidence="6">
    <location>
        <begin position="22"/>
        <end position="543"/>
    </location>
</feature>
<dbReference type="RefSeq" id="WP_348263932.1">
    <property type="nucleotide sequence ID" value="NZ_CP121196.1"/>
</dbReference>
<evidence type="ECO:0000256" key="4">
    <source>
        <dbReference type="ARBA" id="ARBA00023139"/>
    </source>
</evidence>
<dbReference type="PANTHER" id="PTHR41164:SF1">
    <property type="entry name" value="CURLI PRODUCTION ASSEMBLY_TRANSPORT COMPONENT CSGG"/>
    <property type="match status" value="1"/>
</dbReference>
<name>A0AAU7DLD5_9BACT</name>
<dbReference type="AlphaFoldDB" id="A0AAU7DLD5"/>
<evidence type="ECO:0000256" key="1">
    <source>
        <dbReference type="ARBA" id="ARBA00022475"/>
    </source>
</evidence>
<dbReference type="GO" id="GO:0030288">
    <property type="term" value="C:outer membrane-bounded periplasmic space"/>
    <property type="evidence" value="ECO:0007669"/>
    <property type="project" value="InterPro"/>
</dbReference>
<dbReference type="Gene3D" id="3.40.50.10610">
    <property type="entry name" value="ABC-type transport auxiliary lipoprotein component"/>
    <property type="match status" value="1"/>
</dbReference>
<proteinExistence type="predicted"/>
<reference evidence="7" key="1">
    <citation type="submission" date="2023-03" db="EMBL/GenBank/DDBJ databases">
        <title>Edaphobacter sp.</title>
        <authorList>
            <person name="Huber K.J."/>
            <person name="Papendorf J."/>
            <person name="Pilke C."/>
            <person name="Bunk B."/>
            <person name="Sproeer C."/>
            <person name="Pester M."/>
        </authorList>
    </citation>
    <scope>NUCLEOTIDE SEQUENCE</scope>
    <source>
        <strain evidence="7">DSM 110680</strain>
    </source>
</reference>
<keyword evidence="5 7" id="KW-0449">Lipoprotein</keyword>